<dbReference type="GO" id="GO:0004497">
    <property type="term" value="F:monooxygenase activity"/>
    <property type="evidence" value="ECO:0007669"/>
    <property type="project" value="TreeGrafter"/>
</dbReference>
<dbReference type="GO" id="GO:0050660">
    <property type="term" value="F:flavin adenine dinucleotide binding"/>
    <property type="evidence" value="ECO:0007669"/>
    <property type="project" value="TreeGrafter"/>
</dbReference>
<dbReference type="Pfam" id="PF13738">
    <property type="entry name" value="Pyr_redox_3"/>
    <property type="match status" value="1"/>
</dbReference>
<evidence type="ECO:0000313" key="3">
    <source>
        <dbReference type="Proteomes" id="UP000008850"/>
    </source>
</evidence>
<dbReference type="Proteomes" id="UP000008850">
    <property type="component" value="Chromosome"/>
</dbReference>
<dbReference type="eggNOG" id="COG2072">
    <property type="taxonomic scope" value="Bacteria"/>
</dbReference>
<evidence type="ECO:0000256" key="1">
    <source>
        <dbReference type="ARBA" id="ARBA00023002"/>
    </source>
</evidence>
<proteinExistence type="predicted"/>
<dbReference type="PRINTS" id="PR00368">
    <property type="entry name" value="FADPNR"/>
</dbReference>
<keyword evidence="3" id="KW-1185">Reference proteome</keyword>
<sequence>MGDTRLHGLKDLEARLAQDMVWLNLPAKPWLNPLDVEGQRVLDVAIIGAGLCGLVAAAALRHLGVDNVELFDRAPEGREGPWVTYARMRTLRTAKAASGPALGIGSLTFRAWYEAQWGGDAWDRMDLAPREIWMDYLVWYRKVTRAKVNNGADVTRISMREDGLLELTVSGRPALARRVVLATGLDGLGAPKLPAIASGVDKAFVAHSSDMFDLEGLAGKRVGVVGAGASAMDNAAAALEAGAASVDLFVRRSELPRIDKFTGVGSKGMTHGFYGLPDPIKWEFINEGDRAAVPPPRHSVKRVSAHDNARLHLESPIVGLRDCGDHIVAQTPRGDYPLDFLIFATGFGIDLASRPELADIAPHILTWGDRVDEQRRAANPQLARAPYLADDFTFLEAEPGKCPALSSIACFAYPAVPTHGKLTSGIPAVSDGADRLAKGMVRSLFVEEAEAHLQRFMTYQTPELLGDEWPDADTVRSTGSASSAQFLRKEIS</sequence>
<organism evidence="2 3">
    <name type="scientific">Pelagibacterium halotolerans (strain DSM 22347 / JCM 15775 / CGMCC 1.7692 / B2)</name>
    <dbReference type="NCBI Taxonomy" id="1082931"/>
    <lineage>
        <taxon>Bacteria</taxon>
        <taxon>Pseudomonadati</taxon>
        <taxon>Pseudomonadota</taxon>
        <taxon>Alphaproteobacteria</taxon>
        <taxon>Hyphomicrobiales</taxon>
        <taxon>Devosiaceae</taxon>
        <taxon>Pelagibacterium</taxon>
    </lineage>
</organism>
<dbReference type="KEGG" id="phl:KKY_840"/>
<evidence type="ECO:0000313" key="2">
    <source>
        <dbReference type="EMBL" id="AEQ50879.1"/>
    </source>
</evidence>
<dbReference type="AlphaFoldDB" id="G4REM9"/>
<dbReference type="EMBL" id="CP003075">
    <property type="protein sequence ID" value="AEQ50879.1"/>
    <property type="molecule type" value="Genomic_DNA"/>
</dbReference>
<reference evidence="2 3" key="1">
    <citation type="journal article" date="2012" name="J. Bacteriol.">
        <title>Complete genome sequence of Pelagibacterium halotolerans B2T.</title>
        <authorList>
            <person name="Huo Y.Y."/>
            <person name="Cheng H."/>
            <person name="Han X.F."/>
            <person name="Jiang X.W."/>
            <person name="Sun C."/>
            <person name="Zhang X.Q."/>
            <person name="Zhu X.F."/>
            <person name="Liu Y.F."/>
            <person name="Li P.F."/>
            <person name="Ni P.X."/>
            <person name="Wu M."/>
        </authorList>
    </citation>
    <scope>NUCLEOTIDE SEQUENCE [LARGE SCALE GENOMIC DNA]</scope>
    <source>
        <strain evidence="3">DSM 22347 / JCM 15775 / CGMCC 1.7692 / B2</strain>
    </source>
</reference>
<dbReference type="PRINTS" id="PR00411">
    <property type="entry name" value="PNDRDTASEI"/>
</dbReference>
<dbReference type="Gene3D" id="3.50.50.60">
    <property type="entry name" value="FAD/NAD(P)-binding domain"/>
    <property type="match status" value="1"/>
</dbReference>
<dbReference type="InterPro" id="IPR050982">
    <property type="entry name" value="Auxin_biosynth/cation_transpt"/>
</dbReference>
<gene>
    <name evidence="2" type="ordered locus">KKY_840</name>
</gene>
<dbReference type="PANTHER" id="PTHR43539:SF91">
    <property type="entry name" value="FAD-DEPENDENT URATE HYDROXYLASE"/>
    <property type="match status" value="1"/>
</dbReference>
<name>G4REM9_PELHB</name>
<dbReference type="InterPro" id="IPR036188">
    <property type="entry name" value="FAD/NAD-bd_sf"/>
</dbReference>
<keyword evidence="1" id="KW-0560">Oxidoreductase</keyword>
<dbReference type="STRING" id="1082931.KKY_840"/>
<accession>G4REM9</accession>
<dbReference type="HOGENOM" id="CLU_044076_0_0_5"/>
<dbReference type="SUPFAM" id="SSF51905">
    <property type="entry name" value="FAD/NAD(P)-binding domain"/>
    <property type="match status" value="1"/>
</dbReference>
<dbReference type="PATRIC" id="fig|1082931.4.peg.834"/>
<dbReference type="RefSeq" id="WP_014130028.1">
    <property type="nucleotide sequence ID" value="NC_016078.1"/>
</dbReference>
<dbReference type="PANTHER" id="PTHR43539">
    <property type="entry name" value="FLAVIN-BINDING MONOOXYGENASE-LIKE PROTEIN (AFU_ORTHOLOGUE AFUA_4G09220)"/>
    <property type="match status" value="1"/>
</dbReference>
<protein>
    <submittedName>
        <fullName evidence="2">Oxidoreductase</fullName>
    </submittedName>
</protein>